<reference evidence="15 16" key="1">
    <citation type="submission" date="2018-08" db="EMBL/GenBank/DDBJ databases">
        <authorList>
            <person name="Khan S.A."/>
        </authorList>
    </citation>
    <scope>NUCLEOTIDE SEQUENCE [LARGE SCALE GENOMIC DNA]</scope>
    <source>
        <strain evidence="15 16">GTF-13</strain>
    </source>
</reference>
<evidence type="ECO:0000256" key="7">
    <source>
        <dbReference type="ARBA" id="ARBA00055169"/>
    </source>
</evidence>
<dbReference type="GO" id="GO:0008641">
    <property type="term" value="F:ubiquitin-like modifier activating enzyme activity"/>
    <property type="evidence" value="ECO:0007669"/>
    <property type="project" value="InterPro"/>
</dbReference>
<dbReference type="InterPro" id="IPR000594">
    <property type="entry name" value="ThiF_NAD_FAD-bd"/>
</dbReference>
<evidence type="ECO:0000256" key="6">
    <source>
        <dbReference type="ARBA" id="ARBA00052218"/>
    </source>
</evidence>
<dbReference type="GO" id="GO:0005524">
    <property type="term" value="F:ATP binding"/>
    <property type="evidence" value="ECO:0007669"/>
    <property type="project" value="UniProtKB-KW"/>
</dbReference>
<keyword evidence="3 15" id="KW-0808">Transferase</keyword>
<evidence type="ECO:0000256" key="10">
    <source>
        <dbReference type="ARBA" id="ARBA00073635"/>
    </source>
</evidence>
<dbReference type="EC" id="2.7.7.80" evidence="9"/>
<evidence type="ECO:0000256" key="4">
    <source>
        <dbReference type="ARBA" id="ARBA00022741"/>
    </source>
</evidence>
<comment type="function">
    <text evidence="7">Catalyzes the adenylation by ATP of the carboxyl group of the C-terminal glycine of sulfur carrier protein MoaD.</text>
</comment>
<proteinExistence type="inferred from homology"/>
<dbReference type="GO" id="GO:0061605">
    <property type="term" value="F:molybdopterin-synthase adenylyltransferase activity"/>
    <property type="evidence" value="ECO:0007669"/>
    <property type="project" value="UniProtKB-EC"/>
</dbReference>
<evidence type="ECO:0000259" key="14">
    <source>
        <dbReference type="Pfam" id="PF00899"/>
    </source>
</evidence>
<protein>
    <recommendedName>
        <fullName evidence="10">Molybdopterin-synthase adenylyltransferase</fullName>
        <ecNumber evidence="9">2.7.7.80</ecNumber>
    </recommendedName>
    <alternativeName>
        <fullName evidence="13">MoaD protein adenylase</fullName>
    </alternativeName>
    <alternativeName>
        <fullName evidence="11">Molybdopterin-converting factor subunit 1 adenylase</fullName>
    </alternativeName>
    <alternativeName>
        <fullName evidence="12">Sulfur carrier protein MoaD adenylyltransferase</fullName>
    </alternativeName>
</protein>
<dbReference type="RefSeq" id="WP_125013902.1">
    <property type="nucleotide sequence ID" value="NZ_QWEZ01000001.1"/>
</dbReference>
<evidence type="ECO:0000256" key="2">
    <source>
        <dbReference type="ARBA" id="ARBA00009919"/>
    </source>
</evidence>
<dbReference type="AlphaFoldDB" id="A0A3P3VSB5"/>
<organism evidence="15 16">
    <name type="scientific">Aestuariirhabdus litorea</name>
    <dbReference type="NCBI Taxonomy" id="2528527"/>
    <lineage>
        <taxon>Bacteria</taxon>
        <taxon>Pseudomonadati</taxon>
        <taxon>Pseudomonadota</taxon>
        <taxon>Gammaproteobacteria</taxon>
        <taxon>Oceanospirillales</taxon>
        <taxon>Aestuariirhabdaceae</taxon>
        <taxon>Aestuariirhabdus</taxon>
    </lineage>
</organism>
<feature type="domain" description="THIF-type NAD/FAD binding fold" evidence="14">
    <location>
        <begin position="10"/>
        <end position="245"/>
    </location>
</feature>
<evidence type="ECO:0000256" key="8">
    <source>
        <dbReference type="ARBA" id="ARBA00063809"/>
    </source>
</evidence>
<dbReference type="FunFam" id="3.40.50.720:FF:000033">
    <property type="entry name" value="Adenylyltransferase and sulfurtransferase MOCS3"/>
    <property type="match status" value="1"/>
</dbReference>
<comment type="similarity">
    <text evidence="2">Belongs to the HesA/MoeB/ThiF family.</text>
</comment>
<evidence type="ECO:0000256" key="1">
    <source>
        <dbReference type="ARBA" id="ARBA00005046"/>
    </source>
</evidence>
<dbReference type="EMBL" id="QWEZ01000001">
    <property type="protein sequence ID" value="RRJ83693.1"/>
    <property type="molecule type" value="Genomic_DNA"/>
</dbReference>
<evidence type="ECO:0000313" key="15">
    <source>
        <dbReference type="EMBL" id="RRJ83693.1"/>
    </source>
</evidence>
<dbReference type="InterPro" id="IPR045886">
    <property type="entry name" value="ThiF/MoeB/HesA"/>
</dbReference>
<evidence type="ECO:0000256" key="12">
    <source>
        <dbReference type="ARBA" id="ARBA00075328"/>
    </source>
</evidence>
<dbReference type="GO" id="GO:0004792">
    <property type="term" value="F:thiosulfate-cyanide sulfurtransferase activity"/>
    <property type="evidence" value="ECO:0007669"/>
    <property type="project" value="TreeGrafter"/>
</dbReference>
<keyword evidence="5" id="KW-0067">ATP-binding</keyword>
<evidence type="ECO:0000256" key="5">
    <source>
        <dbReference type="ARBA" id="ARBA00022840"/>
    </source>
</evidence>
<comment type="catalytic activity">
    <reaction evidence="6">
        <text>[molybdopterin-synthase sulfur-carrier protein]-C-terminal Gly-Gly + ATP + H(+) = [molybdopterin-synthase sulfur-carrier protein]-C-terminal Gly-Gly-AMP + diphosphate</text>
        <dbReference type="Rhea" id="RHEA:43616"/>
        <dbReference type="Rhea" id="RHEA-COMP:12159"/>
        <dbReference type="Rhea" id="RHEA-COMP:12202"/>
        <dbReference type="ChEBI" id="CHEBI:15378"/>
        <dbReference type="ChEBI" id="CHEBI:30616"/>
        <dbReference type="ChEBI" id="CHEBI:33019"/>
        <dbReference type="ChEBI" id="CHEBI:90618"/>
        <dbReference type="ChEBI" id="CHEBI:90778"/>
        <dbReference type="EC" id="2.7.7.80"/>
    </reaction>
</comment>
<reference evidence="15 16" key="2">
    <citation type="submission" date="2018-12" db="EMBL/GenBank/DDBJ databases">
        <title>Simiduia agarivorans gen. nov., sp. nov., a marine, agarolytic bacterium isolated from shallow coastal water from Keelung, Taiwan.</title>
        <authorList>
            <person name="Shieh W.Y."/>
        </authorList>
    </citation>
    <scope>NUCLEOTIDE SEQUENCE [LARGE SCALE GENOMIC DNA]</scope>
    <source>
        <strain evidence="15 16">GTF-13</strain>
    </source>
</reference>
<accession>A0A3P3VSB5</accession>
<dbReference type="Pfam" id="PF00899">
    <property type="entry name" value="ThiF"/>
    <property type="match status" value="1"/>
</dbReference>
<dbReference type="Gene3D" id="3.40.50.720">
    <property type="entry name" value="NAD(P)-binding Rossmann-like Domain"/>
    <property type="match status" value="1"/>
</dbReference>
<keyword evidence="16" id="KW-1185">Reference proteome</keyword>
<dbReference type="PANTHER" id="PTHR10953">
    <property type="entry name" value="UBIQUITIN-ACTIVATING ENZYME E1"/>
    <property type="match status" value="1"/>
</dbReference>
<dbReference type="PANTHER" id="PTHR10953:SF102">
    <property type="entry name" value="ADENYLYLTRANSFERASE AND SULFURTRANSFERASE MOCS3"/>
    <property type="match status" value="1"/>
</dbReference>
<evidence type="ECO:0000256" key="11">
    <source>
        <dbReference type="ARBA" id="ARBA00075110"/>
    </source>
</evidence>
<dbReference type="CDD" id="cd00757">
    <property type="entry name" value="ThiF_MoeB_HesA_family"/>
    <property type="match status" value="1"/>
</dbReference>
<name>A0A3P3VSB5_9GAMM</name>
<comment type="pathway">
    <text evidence="1">Cofactor biosynthesis; molybdopterin biosynthesis.</text>
</comment>
<evidence type="ECO:0000256" key="9">
    <source>
        <dbReference type="ARBA" id="ARBA00066884"/>
    </source>
</evidence>
<keyword evidence="15" id="KW-0548">Nucleotidyltransferase</keyword>
<dbReference type="InterPro" id="IPR035985">
    <property type="entry name" value="Ubiquitin-activating_enz"/>
</dbReference>
<evidence type="ECO:0000256" key="13">
    <source>
        <dbReference type="ARBA" id="ARBA00078531"/>
    </source>
</evidence>
<comment type="caution">
    <text evidence="15">The sequence shown here is derived from an EMBL/GenBank/DDBJ whole genome shotgun (WGS) entry which is preliminary data.</text>
</comment>
<dbReference type="GO" id="GO:0008146">
    <property type="term" value="F:sulfotransferase activity"/>
    <property type="evidence" value="ECO:0007669"/>
    <property type="project" value="TreeGrafter"/>
</dbReference>
<dbReference type="Proteomes" id="UP000280792">
    <property type="component" value="Unassembled WGS sequence"/>
</dbReference>
<evidence type="ECO:0000256" key="3">
    <source>
        <dbReference type="ARBA" id="ARBA00022679"/>
    </source>
</evidence>
<gene>
    <name evidence="15" type="ORF">D0544_00805</name>
</gene>
<dbReference type="NCBIfam" id="NF004281">
    <property type="entry name" value="PRK05690.1"/>
    <property type="match status" value="1"/>
</dbReference>
<keyword evidence="4" id="KW-0547">Nucleotide-binding</keyword>
<dbReference type="GO" id="GO:0005829">
    <property type="term" value="C:cytosol"/>
    <property type="evidence" value="ECO:0007669"/>
    <property type="project" value="TreeGrafter"/>
</dbReference>
<comment type="subunit">
    <text evidence="8">Homodimer. Forms a stable heterotetrameric complex of 2 MoeB and 2 MoaD during adenylation of MoaD.</text>
</comment>
<evidence type="ECO:0000313" key="16">
    <source>
        <dbReference type="Proteomes" id="UP000280792"/>
    </source>
</evidence>
<sequence length="249" mass="26698">MMNDEQLLRYSRQIMMPEVEIAGQERLLASRVLVIGLGGLGCPVAIYLAAAGVGELVLVDDDRVELTNLQRQIAHFETDIGRSKVESAAATLAQVNSGVRVTTRHERLDEGALAEAVAGVDLVVDATDNFATRFAINRACVAHQKPLVSGAAIGLSGQISVFDVRHQDSPCYRCLYREEGTEEQSCARNGVLAPVVGMIGTMQALEAIKVLAGIGTPLQGRLLMLDAAAGSWRELKLRRDPACPCCGSR</sequence>
<dbReference type="SUPFAM" id="SSF69572">
    <property type="entry name" value="Activating enzymes of the ubiquitin-like proteins"/>
    <property type="match status" value="1"/>
</dbReference>